<dbReference type="GO" id="GO:0006281">
    <property type="term" value="P:DNA repair"/>
    <property type="evidence" value="ECO:0007669"/>
    <property type="project" value="InterPro"/>
</dbReference>
<keyword evidence="4" id="KW-1185">Reference proteome</keyword>
<evidence type="ECO:0000313" key="3">
    <source>
        <dbReference type="EMBL" id="ASC71246.1"/>
    </source>
</evidence>
<dbReference type="PANTHER" id="PTHR42942">
    <property type="entry name" value="6-O-METHYLGUANINE DNA METHYLTRANSFERASE"/>
    <property type="match status" value="1"/>
</dbReference>
<dbReference type="Gene3D" id="1.10.10.10">
    <property type="entry name" value="Winged helix-like DNA-binding domain superfamily/Winged helix DNA-binding domain"/>
    <property type="match status" value="1"/>
</dbReference>
<feature type="domain" description="Methylated-DNA-[protein]-cysteine S-methyltransferase DNA binding" evidence="2">
    <location>
        <begin position="5"/>
        <end position="87"/>
    </location>
</feature>
<dbReference type="AlphaFoldDB" id="A0A1Z3HLU4"/>
<dbReference type="GO" id="GO:0003824">
    <property type="term" value="F:catalytic activity"/>
    <property type="evidence" value="ECO:0007669"/>
    <property type="project" value="InterPro"/>
</dbReference>
<dbReference type="KEGG" id="hhg:XM38_021980"/>
<dbReference type="CDD" id="cd06445">
    <property type="entry name" value="ATase"/>
    <property type="match status" value="1"/>
</dbReference>
<dbReference type="Proteomes" id="UP000191901">
    <property type="component" value="Chromosome"/>
</dbReference>
<dbReference type="SUPFAM" id="SSF46767">
    <property type="entry name" value="Methylated DNA-protein cysteine methyltransferase, C-terminal domain"/>
    <property type="match status" value="1"/>
</dbReference>
<protein>
    <submittedName>
        <fullName evidence="3">DNA base-flipping protein</fullName>
    </submittedName>
</protein>
<dbReference type="EMBL" id="CP021983">
    <property type="protein sequence ID" value="ASC71246.1"/>
    <property type="molecule type" value="Genomic_DNA"/>
</dbReference>
<dbReference type="InterPro" id="IPR014048">
    <property type="entry name" value="MethylDNA_cys_MeTrfase_DNA-bd"/>
</dbReference>
<keyword evidence="1" id="KW-0227">DNA damage</keyword>
<dbReference type="Pfam" id="PF01035">
    <property type="entry name" value="DNA_binding_1"/>
    <property type="match status" value="1"/>
</dbReference>
<proteinExistence type="predicted"/>
<dbReference type="InterPro" id="IPR036388">
    <property type="entry name" value="WH-like_DNA-bd_sf"/>
</dbReference>
<accession>A0A1Z3HLU4</accession>
<reference evidence="3 4" key="1">
    <citation type="journal article" date="2016" name="Biochim. Biophys. Acta">
        <title>Characterization of red-shifted phycobilisomes isolated from the chlorophyll f-containing cyanobacterium Halomicronema hongdechloris.</title>
        <authorList>
            <person name="Li Y."/>
            <person name="Lin Y."/>
            <person name="Garvey C.J."/>
            <person name="Birch D."/>
            <person name="Corkery R.W."/>
            <person name="Loughlin P.C."/>
            <person name="Scheer H."/>
            <person name="Willows R.D."/>
            <person name="Chen M."/>
        </authorList>
    </citation>
    <scope>NUCLEOTIDE SEQUENCE [LARGE SCALE GENOMIC DNA]</scope>
    <source>
        <strain evidence="3 4">C2206</strain>
    </source>
</reference>
<dbReference type="RefSeq" id="WP_080810659.1">
    <property type="nucleotide sequence ID" value="NZ_CP021983.2"/>
</dbReference>
<dbReference type="InterPro" id="IPR036217">
    <property type="entry name" value="MethylDNA_cys_MeTrfase_DNAb"/>
</dbReference>
<dbReference type="InterPro" id="IPR052520">
    <property type="entry name" value="ATL_DNA_repair"/>
</dbReference>
<evidence type="ECO:0000259" key="2">
    <source>
        <dbReference type="Pfam" id="PF01035"/>
    </source>
</evidence>
<dbReference type="PANTHER" id="PTHR42942:SF1">
    <property type="entry name" value="ALKYLTRANSFERASE-LIKE PROTEIN 1"/>
    <property type="match status" value="1"/>
</dbReference>
<gene>
    <name evidence="3" type="ORF">XM38_021980</name>
</gene>
<evidence type="ECO:0000256" key="1">
    <source>
        <dbReference type="ARBA" id="ARBA00022763"/>
    </source>
</evidence>
<dbReference type="OrthoDB" id="9789813at2"/>
<evidence type="ECO:0000313" key="4">
    <source>
        <dbReference type="Proteomes" id="UP000191901"/>
    </source>
</evidence>
<organism evidence="3 4">
    <name type="scientific">Halomicronema hongdechloris C2206</name>
    <dbReference type="NCBI Taxonomy" id="1641165"/>
    <lineage>
        <taxon>Bacteria</taxon>
        <taxon>Bacillati</taxon>
        <taxon>Cyanobacteriota</taxon>
        <taxon>Cyanophyceae</taxon>
        <taxon>Nodosilineales</taxon>
        <taxon>Nodosilineaceae</taxon>
        <taxon>Halomicronema</taxon>
    </lineage>
</organism>
<name>A0A1Z3HLU4_9CYAN</name>
<sequence length="116" mass="13093">MSRTYDRIYHVVRQIPPGQVATYGQVAELAGLIGQPRLVGYALYRVDMETSDVPWQRVINAKGEISHSQRRHGSDHRQRSLLAAEGVAFTAQGKVDLKRYRWRPRELPLPPGLGSS</sequence>